<accession>A0A016WI02</accession>
<dbReference type="Proteomes" id="UP000024635">
    <property type="component" value="Unassembled WGS sequence"/>
</dbReference>
<evidence type="ECO:0000313" key="2">
    <source>
        <dbReference type="Proteomes" id="UP000024635"/>
    </source>
</evidence>
<gene>
    <name evidence="1" type="primary">Acey_s0665.g1328</name>
    <name evidence="1" type="ORF">Y032_0665g1328</name>
</gene>
<keyword evidence="2" id="KW-1185">Reference proteome</keyword>
<protein>
    <submittedName>
        <fullName evidence="1">Uncharacterized protein</fullName>
    </submittedName>
</protein>
<sequence>MRAQKGASMKLTEKNHAQLRTPLGAHRRPRQDNTNFEVTVKFLARKPRTSSRRSLEAFMRKSKNEWRQSMPLNHKGTCAMSGIAFLIRKSTPESSALVDNWRSLLPRHSSDIEVTSGPAASFAIEKQTLRFVCVVL</sequence>
<name>A0A016WI02_9BILA</name>
<proteinExistence type="predicted"/>
<evidence type="ECO:0000313" key="1">
    <source>
        <dbReference type="EMBL" id="EYC39275.1"/>
    </source>
</evidence>
<dbReference type="EMBL" id="JARK01000265">
    <property type="protein sequence ID" value="EYC39275.1"/>
    <property type="molecule type" value="Genomic_DNA"/>
</dbReference>
<dbReference type="AlphaFoldDB" id="A0A016WI02"/>
<organism evidence="1 2">
    <name type="scientific">Ancylostoma ceylanicum</name>
    <dbReference type="NCBI Taxonomy" id="53326"/>
    <lineage>
        <taxon>Eukaryota</taxon>
        <taxon>Metazoa</taxon>
        <taxon>Ecdysozoa</taxon>
        <taxon>Nematoda</taxon>
        <taxon>Chromadorea</taxon>
        <taxon>Rhabditida</taxon>
        <taxon>Rhabditina</taxon>
        <taxon>Rhabditomorpha</taxon>
        <taxon>Strongyloidea</taxon>
        <taxon>Ancylostomatidae</taxon>
        <taxon>Ancylostomatinae</taxon>
        <taxon>Ancylostoma</taxon>
    </lineage>
</organism>
<reference evidence="2" key="1">
    <citation type="journal article" date="2015" name="Nat. Genet.">
        <title>The genome and transcriptome of the zoonotic hookworm Ancylostoma ceylanicum identify infection-specific gene families.</title>
        <authorList>
            <person name="Schwarz E.M."/>
            <person name="Hu Y."/>
            <person name="Antoshechkin I."/>
            <person name="Miller M.M."/>
            <person name="Sternberg P.W."/>
            <person name="Aroian R.V."/>
        </authorList>
    </citation>
    <scope>NUCLEOTIDE SEQUENCE</scope>
    <source>
        <strain evidence="2">HY135</strain>
    </source>
</reference>
<comment type="caution">
    <text evidence="1">The sequence shown here is derived from an EMBL/GenBank/DDBJ whole genome shotgun (WGS) entry which is preliminary data.</text>
</comment>